<evidence type="ECO:0000313" key="1">
    <source>
        <dbReference type="EMBL" id="KAJ2979211.1"/>
    </source>
</evidence>
<evidence type="ECO:0000313" key="2">
    <source>
        <dbReference type="Proteomes" id="UP001143910"/>
    </source>
</evidence>
<protein>
    <submittedName>
        <fullName evidence="1">Uncharacterized protein</fullName>
    </submittedName>
</protein>
<proteinExistence type="predicted"/>
<accession>A0ACC1NL15</accession>
<sequence length="311" mass="33842">MVSKLLPASAAAFADKDSVLVALDSSVVTRLKTILKPFNKDNSRLNSVHQQQTLLKAILSKREAIWLLSSITIPGAPDASTADMYHENGYIDINAYVTHVTYISYPAQAKVAISNGVAYKLTQATINSLVECFQRDIDRHGGKLQCAKLFQDFVQAINAFVYHADVSILKSLNVHGGGEFPRRESEKVKLKLKHLMQPLIARQSPITNGVTELLLSPTSPMSNLPATAHLFSPTPIEADGYPMMTTGADSIYAGIVPDWPSSLIGANLSSPSTLVMGHAYHLTSPFIAHEPCTSTTNSQILDNTNSQTFYL</sequence>
<keyword evidence="2" id="KW-1185">Reference proteome</keyword>
<organism evidence="1 2">
    <name type="scientific">Zarea fungicola</name>
    <dbReference type="NCBI Taxonomy" id="93591"/>
    <lineage>
        <taxon>Eukaryota</taxon>
        <taxon>Fungi</taxon>
        <taxon>Dikarya</taxon>
        <taxon>Ascomycota</taxon>
        <taxon>Pezizomycotina</taxon>
        <taxon>Sordariomycetes</taxon>
        <taxon>Hypocreomycetidae</taxon>
        <taxon>Hypocreales</taxon>
        <taxon>Cordycipitaceae</taxon>
        <taxon>Zarea</taxon>
    </lineage>
</organism>
<name>A0ACC1NL15_9HYPO</name>
<dbReference type="Proteomes" id="UP001143910">
    <property type="component" value="Unassembled WGS sequence"/>
</dbReference>
<dbReference type="EMBL" id="JANJQO010000304">
    <property type="protein sequence ID" value="KAJ2979211.1"/>
    <property type="molecule type" value="Genomic_DNA"/>
</dbReference>
<gene>
    <name evidence="1" type="ORF">NQ176_g3387</name>
</gene>
<reference evidence="1" key="1">
    <citation type="submission" date="2022-08" db="EMBL/GenBank/DDBJ databases">
        <title>Genome Sequence of Lecanicillium fungicola.</title>
        <authorList>
            <person name="Buettner E."/>
        </authorList>
    </citation>
    <scope>NUCLEOTIDE SEQUENCE</scope>
    <source>
        <strain evidence="1">Babe33</strain>
    </source>
</reference>
<comment type="caution">
    <text evidence="1">The sequence shown here is derived from an EMBL/GenBank/DDBJ whole genome shotgun (WGS) entry which is preliminary data.</text>
</comment>